<accession>A0A365H4E2</accession>
<dbReference type="GO" id="GO:0004066">
    <property type="term" value="F:asparagine synthase (glutamine-hydrolyzing) activity"/>
    <property type="evidence" value="ECO:0007669"/>
    <property type="project" value="InterPro"/>
</dbReference>
<dbReference type="OrthoDB" id="3491142at2"/>
<dbReference type="EMBL" id="QLYX01000007">
    <property type="protein sequence ID" value="RAY13888.1"/>
    <property type="molecule type" value="Genomic_DNA"/>
</dbReference>
<dbReference type="Proteomes" id="UP000251891">
    <property type="component" value="Unassembled WGS sequence"/>
</dbReference>
<evidence type="ECO:0000313" key="3">
    <source>
        <dbReference type="EMBL" id="RAY13888.1"/>
    </source>
</evidence>
<reference evidence="3 4" key="1">
    <citation type="submission" date="2018-06" db="EMBL/GenBank/DDBJ databases">
        <title>Actinomadura craniellae sp. nov. isolated from marine sponge Craniella sp.</title>
        <authorList>
            <person name="Li L."/>
            <person name="Xu Q.H."/>
            <person name="Lin H.W."/>
            <person name="Lu Y.H."/>
        </authorList>
    </citation>
    <scope>NUCLEOTIDE SEQUENCE [LARGE SCALE GENOMIC DNA]</scope>
    <source>
        <strain evidence="3 4">LHW63021</strain>
    </source>
</reference>
<keyword evidence="4" id="KW-1185">Reference proteome</keyword>
<comment type="caution">
    <text evidence="3">The sequence shown here is derived from an EMBL/GenBank/DDBJ whole genome shotgun (WGS) entry which is preliminary data.</text>
</comment>
<protein>
    <recommendedName>
        <fullName evidence="2">Asparagine synthetase domain-containing protein</fullName>
    </recommendedName>
</protein>
<dbReference type="GO" id="GO:0006529">
    <property type="term" value="P:asparagine biosynthetic process"/>
    <property type="evidence" value="ECO:0007669"/>
    <property type="project" value="InterPro"/>
</dbReference>
<dbReference type="AlphaFoldDB" id="A0A365H4E2"/>
<dbReference type="InterPro" id="IPR001962">
    <property type="entry name" value="Asn_synthase"/>
</dbReference>
<evidence type="ECO:0000259" key="2">
    <source>
        <dbReference type="Pfam" id="PF00733"/>
    </source>
</evidence>
<dbReference type="Pfam" id="PF00733">
    <property type="entry name" value="Asn_synthase"/>
    <property type="match status" value="1"/>
</dbReference>
<dbReference type="Gene3D" id="3.40.50.620">
    <property type="entry name" value="HUPs"/>
    <property type="match status" value="1"/>
</dbReference>
<proteinExistence type="predicted"/>
<feature type="region of interest" description="Disordered" evidence="1">
    <location>
        <begin position="204"/>
        <end position="226"/>
    </location>
</feature>
<feature type="domain" description="Asparagine synthetase" evidence="2">
    <location>
        <begin position="251"/>
        <end position="485"/>
    </location>
</feature>
<sequence length="605" mass="66450">MRAYLAIAVGDPGTRIPPAVLAAARLAIGDAVPVPAELWRREEWISSGHRVALLAWSNEPAGGALPEPLLETGDRALGYAGYLGDRKRDEDLLLTADDPDAVVDTLGGVFSVFRADPGGFTALTSITRACPVYHAEAGGLRFAGTRAILVHLAARAAETGLVRSEPDYDVLGLQCMVRHGFYVSDGTPFRGVSAVPNAGGFTARTGGPARVTARPLPEPGPVPRSRRAARRAIEPLAEALLAACEPFRGYDRPVRLALSGGRDSRLIAAALYARDIPFLGATHGFADHPDVVLSKRVADLLGAEWTCDYTVPDENAAITVPHPVLRCLDVVRMCEGMNSGYEDVHTFAPYDPEPRSSGSGGERLRGGFLTDTADLSPAGVEKRLKTIFAAQDHLMTPAARERARPDHERWLERSRTEGLDVLDKLHMFYRTGRWLAGSHTAVLMKWAYHHPFLDARVVREALALPVEWRLTEEPVHLLIRRLAPQLADVPFDARRWRFESDGPRSRWERAAWRARAPLPATGVTFGFNWRRKYGAEFAAAAREHILDGPSQLWEIVDRSAVEPMLHEVPPRRPSQAWNLLSLSILLSNRWREPSPDLPPVTIPVG</sequence>
<organism evidence="3 4">
    <name type="scientific">Actinomadura craniellae</name>
    <dbReference type="NCBI Taxonomy" id="2231787"/>
    <lineage>
        <taxon>Bacteria</taxon>
        <taxon>Bacillati</taxon>
        <taxon>Actinomycetota</taxon>
        <taxon>Actinomycetes</taxon>
        <taxon>Streptosporangiales</taxon>
        <taxon>Thermomonosporaceae</taxon>
        <taxon>Actinomadura</taxon>
    </lineage>
</organism>
<dbReference type="InterPro" id="IPR014729">
    <property type="entry name" value="Rossmann-like_a/b/a_fold"/>
</dbReference>
<name>A0A365H4E2_9ACTN</name>
<evidence type="ECO:0000313" key="4">
    <source>
        <dbReference type="Proteomes" id="UP000251891"/>
    </source>
</evidence>
<dbReference type="RefSeq" id="WP_111868548.1">
    <property type="nucleotide sequence ID" value="NZ_QLYX01000007.1"/>
</dbReference>
<dbReference type="SUPFAM" id="SSF52402">
    <property type="entry name" value="Adenine nucleotide alpha hydrolases-like"/>
    <property type="match status" value="1"/>
</dbReference>
<gene>
    <name evidence="3" type="ORF">DPM19_16420</name>
</gene>
<evidence type="ECO:0000256" key="1">
    <source>
        <dbReference type="SAM" id="MobiDB-lite"/>
    </source>
</evidence>